<keyword evidence="2" id="KW-1185">Reference proteome</keyword>
<gene>
    <name evidence="1" type="ordered locus">Curi_c04730</name>
</gene>
<protein>
    <submittedName>
        <fullName evidence="1">Uncharacterized protein</fullName>
    </submittedName>
</protein>
<dbReference type="PATRIC" id="fig|1128398.3.peg.494"/>
<evidence type="ECO:0000313" key="1">
    <source>
        <dbReference type="EMBL" id="AFS77548.1"/>
    </source>
</evidence>
<dbReference type="AlphaFoldDB" id="K0AUJ1"/>
<dbReference type="HOGENOM" id="CLU_3133904_0_0_9"/>
<dbReference type="EMBL" id="CP003326">
    <property type="protein sequence ID" value="AFS77548.1"/>
    <property type="molecule type" value="Genomic_DNA"/>
</dbReference>
<sequence>MLQKPHTEDFITGRKSKSVGQRGHYYVTNSQPTIVSVEVFDKVQEEVAS</sequence>
<reference evidence="1 2" key="1">
    <citation type="journal article" date="2012" name="PLoS ONE">
        <title>The purine-utilizing bacterium Clostridium acidurici 9a: a genome-guided metabolic reconsideration.</title>
        <authorList>
            <person name="Hartwich K."/>
            <person name="Poehlein A."/>
            <person name="Daniel R."/>
        </authorList>
    </citation>
    <scope>NUCLEOTIDE SEQUENCE [LARGE SCALE GENOMIC DNA]</scope>
    <source>
        <strain evidence="2">ATCC 7906 / DSM 604 / BCRC 14475 / CIP 104303 / KCTC 5404 / NCIMB 10678 / 9a</strain>
    </source>
</reference>
<evidence type="ECO:0000313" key="2">
    <source>
        <dbReference type="Proteomes" id="UP000006094"/>
    </source>
</evidence>
<accession>K0AUJ1</accession>
<name>K0AUJ1_GOTA9</name>
<proteinExistence type="predicted"/>
<organism evidence="1 2">
    <name type="scientific">Gottschalkia acidurici (strain ATCC 7906 / DSM 604 / BCRC 14475 / CIP 104303 / KCTC 5404 / NCIMB 10678 / 9a)</name>
    <name type="common">Clostridium acidurici</name>
    <dbReference type="NCBI Taxonomy" id="1128398"/>
    <lineage>
        <taxon>Bacteria</taxon>
        <taxon>Bacillati</taxon>
        <taxon>Bacillota</taxon>
        <taxon>Tissierellia</taxon>
        <taxon>Tissierellales</taxon>
        <taxon>Gottschalkiaceae</taxon>
        <taxon>Gottschalkia</taxon>
    </lineage>
</organism>
<dbReference type="Proteomes" id="UP000006094">
    <property type="component" value="Chromosome"/>
</dbReference>
<dbReference type="KEGG" id="cad:Curi_c04730"/>